<evidence type="ECO:0000256" key="3">
    <source>
        <dbReference type="ARBA" id="ARBA00014376"/>
    </source>
</evidence>
<evidence type="ECO:0000259" key="7">
    <source>
        <dbReference type="Pfam" id="PF00460"/>
    </source>
</evidence>
<evidence type="ECO:0000256" key="5">
    <source>
        <dbReference type="ARBA" id="ARBA00024934"/>
    </source>
</evidence>
<dbReference type="AlphaFoldDB" id="A0AAU8HR15"/>
<reference evidence="8" key="2">
    <citation type="submission" date="2024-06" db="EMBL/GenBank/DDBJ databases">
        <authorList>
            <person name="Petrova K.O."/>
            <person name="Toshchakov S.V."/>
            <person name="Boltjanskaja Y.V."/>
            <person name="Kevbrin V.V."/>
        </authorList>
    </citation>
    <scope>NUCLEOTIDE SEQUENCE</scope>
    <source>
        <strain evidence="8">Z-710</strain>
    </source>
</reference>
<dbReference type="PIRSF" id="PIRSF002889">
    <property type="entry name" value="Rod_FlgB"/>
    <property type="match status" value="1"/>
</dbReference>
<keyword evidence="8" id="KW-0969">Cilium</keyword>
<reference evidence="8" key="1">
    <citation type="journal article" date="2018" name="Antonie Van Leeuwenhoek">
        <title>Proteinivorax hydrogeniformans sp. nov., an anaerobic, haloalkaliphilic bacterium fermenting proteinaceous compounds with high hydrogen production.</title>
        <authorList>
            <person name="Boltyanskaya Y."/>
            <person name="Detkova E."/>
            <person name="Pimenov N."/>
            <person name="Kevbrin V."/>
        </authorList>
    </citation>
    <scope>NUCLEOTIDE SEQUENCE</scope>
    <source>
        <strain evidence="8">Z-710</strain>
    </source>
</reference>
<proteinExistence type="inferred from homology"/>
<name>A0AAU8HR15_9FIRM</name>
<evidence type="ECO:0000256" key="6">
    <source>
        <dbReference type="PIRNR" id="PIRNR002889"/>
    </source>
</evidence>
<feature type="domain" description="Flagellar basal body rod protein N-terminal" evidence="7">
    <location>
        <begin position="22"/>
        <end position="40"/>
    </location>
</feature>
<organism evidence="8">
    <name type="scientific">Proteinivorax hydrogeniformans</name>
    <dbReference type="NCBI Taxonomy" id="1826727"/>
    <lineage>
        <taxon>Bacteria</taxon>
        <taxon>Bacillati</taxon>
        <taxon>Bacillota</taxon>
        <taxon>Clostridia</taxon>
        <taxon>Eubacteriales</taxon>
        <taxon>Proteinivoracaceae</taxon>
        <taxon>Proteinivorax</taxon>
    </lineage>
</organism>
<keyword evidence="8" id="KW-0966">Cell projection</keyword>
<gene>
    <name evidence="8" type="primary">flgB</name>
    <name evidence="8" type="ORF">PRVXH_001428</name>
</gene>
<accession>A0AAU8HR15</accession>
<comment type="function">
    <text evidence="5 6">Structural component of flagellum, the bacterial motility apparatus. Part of the rod structure of flagellar basal body.</text>
</comment>
<dbReference type="Pfam" id="PF00460">
    <property type="entry name" value="Flg_bb_rod"/>
    <property type="match status" value="1"/>
</dbReference>
<dbReference type="EMBL" id="CP159485">
    <property type="protein sequence ID" value="XCI27526.1"/>
    <property type="molecule type" value="Genomic_DNA"/>
</dbReference>
<sequence length="137" mass="15337">MRGIFAQPTFQVLEKGIEGSTKRQGVLTNNIANVDTPGFKRSDVTFKGELHKALNKKGLPGEVTHHNHRPIGRQTLSAVHPQKQRDYSTSMREDGNNVDIELETAAMAKNGIYHSTLTQQLNNKFGMLRTVINEGRR</sequence>
<dbReference type="InterPro" id="IPR001444">
    <property type="entry name" value="Flag_bb_rod_N"/>
</dbReference>
<evidence type="ECO:0000256" key="1">
    <source>
        <dbReference type="ARBA" id="ARBA00004117"/>
    </source>
</evidence>
<evidence type="ECO:0000313" key="8">
    <source>
        <dbReference type="EMBL" id="XCI27526.1"/>
    </source>
</evidence>
<evidence type="ECO:0000256" key="4">
    <source>
        <dbReference type="ARBA" id="ARBA00023143"/>
    </source>
</evidence>
<keyword evidence="8" id="KW-0282">Flagellum</keyword>
<comment type="subunit">
    <text evidence="6">The basal body constitutes a major portion of the flagellar organelle and consists of a number of rings mounted on a central rod.</text>
</comment>
<dbReference type="NCBIfam" id="TIGR01396">
    <property type="entry name" value="FlgB"/>
    <property type="match status" value="1"/>
</dbReference>
<dbReference type="GO" id="GO:0030694">
    <property type="term" value="C:bacterial-type flagellum basal body, rod"/>
    <property type="evidence" value="ECO:0007669"/>
    <property type="project" value="InterPro"/>
</dbReference>
<protein>
    <recommendedName>
        <fullName evidence="3 6">Flagellar basal body rod protein FlgB</fullName>
    </recommendedName>
</protein>
<comment type="similarity">
    <text evidence="2 6">Belongs to the flagella basal body rod proteins family.</text>
</comment>
<dbReference type="GO" id="GO:0071973">
    <property type="term" value="P:bacterial-type flagellum-dependent cell motility"/>
    <property type="evidence" value="ECO:0007669"/>
    <property type="project" value="InterPro"/>
</dbReference>
<dbReference type="RefSeq" id="WP_353892104.1">
    <property type="nucleotide sequence ID" value="NZ_CP159485.1"/>
</dbReference>
<comment type="subcellular location">
    <subcellularLocation>
        <location evidence="1 6">Bacterial flagellum basal body</location>
    </subcellularLocation>
</comment>
<evidence type="ECO:0000256" key="2">
    <source>
        <dbReference type="ARBA" id="ARBA00009677"/>
    </source>
</evidence>
<keyword evidence="4 6" id="KW-0975">Bacterial flagellum</keyword>
<dbReference type="InterPro" id="IPR006300">
    <property type="entry name" value="FlgB"/>
</dbReference>